<proteinExistence type="predicted"/>
<evidence type="ECO:0000256" key="1">
    <source>
        <dbReference type="SAM" id="MobiDB-lite"/>
    </source>
</evidence>
<evidence type="ECO:0000313" key="2">
    <source>
        <dbReference type="EMBL" id="KZC06507.1"/>
    </source>
</evidence>
<dbReference type="Proteomes" id="UP000076502">
    <property type="component" value="Unassembled WGS sequence"/>
</dbReference>
<keyword evidence="3" id="KW-1185">Reference proteome</keyword>
<accession>A0A154P3S7</accession>
<protein>
    <submittedName>
        <fullName evidence="2">Uncharacterized protein</fullName>
    </submittedName>
</protein>
<dbReference type="OrthoDB" id="7677471at2759"/>
<sequence length="277" mass="31835">MYSDDTVQLENQRNLARSPPQDTQSFPPQTNDRSVDIKEISSLARRAITRDLENWNAIESYLDRAKYQNHPLYRRRILVPERGYGIEQTVRGIGSSLSDAFEGGRDFELYEEIGEQARIRSGDRVDTVRRLTPRDLAGRDSFGSIRYQDRASQDVEAIPVANGDSSPLEAIKNERIIEPYPTENIFAPRPQVIKYIFSKKPTTSVEAKAQTVSETKVTTKEPVPRSYGDNLIREEVKEQEGKDVKVTSIEVSEVPRHKTRHHHGEWPKRDYSKRHQS</sequence>
<dbReference type="STRING" id="178035.A0A154P3S7"/>
<feature type="compositionally biased region" description="Basic and acidic residues" evidence="1">
    <location>
        <begin position="231"/>
        <end position="245"/>
    </location>
</feature>
<feature type="region of interest" description="Disordered" evidence="1">
    <location>
        <begin position="1"/>
        <end position="32"/>
    </location>
</feature>
<gene>
    <name evidence="2" type="ORF">WN55_10418</name>
</gene>
<dbReference type="AlphaFoldDB" id="A0A154P3S7"/>
<dbReference type="EMBL" id="KQ434809">
    <property type="protein sequence ID" value="KZC06507.1"/>
    <property type="molecule type" value="Genomic_DNA"/>
</dbReference>
<evidence type="ECO:0000313" key="3">
    <source>
        <dbReference type="Proteomes" id="UP000076502"/>
    </source>
</evidence>
<reference evidence="2 3" key="1">
    <citation type="submission" date="2015-07" db="EMBL/GenBank/DDBJ databases">
        <title>The genome of Dufourea novaeangliae.</title>
        <authorList>
            <person name="Pan H."/>
            <person name="Kapheim K."/>
        </authorList>
    </citation>
    <scope>NUCLEOTIDE SEQUENCE [LARGE SCALE GENOMIC DNA]</scope>
    <source>
        <strain evidence="2">0120121106</strain>
        <tissue evidence="2">Whole body</tissue>
    </source>
</reference>
<feature type="region of interest" description="Disordered" evidence="1">
    <location>
        <begin position="210"/>
        <end position="277"/>
    </location>
</feature>
<name>A0A154P3S7_DUFNO</name>
<organism evidence="2 3">
    <name type="scientific">Dufourea novaeangliae</name>
    <name type="common">Sweat bee</name>
    <dbReference type="NCBI Taxonomy" id="178035"/>
    <lineage>
        <taxon>Eukaryota</taxon>
        <taxon>Metazoa</taxon>
        <taxon>Ecdysozoa</taxon>
        <taxon>Arthropoda</taxon>
        <taxon>Hexapoda</taxon>
        <taxon>Insecta</taxon>
        <taxon>Pterygota</taxon>
        <taxon>Neoptera</taxon>
        <taxon>Endopterygota</taxon>
        <taxon>Hymenoptera</taxon>
        <taxon>Apocrita</taxon>
        <taxon>Aculeata</taxon>
        <taxon>Apoidea</taxon>
        <taxon>Anthophila</taxon>
        <taxon>Halictidae</taxon>
        <taxon>Rophitinae</taxon>
        <taxon>Dufourea</taxon>
    </lineage>
</organism>